<comment type="pathway">
    <text evidence="2 9">Amino-acid biosynthesis; L-tryptophan biosynthesis; L-tryptophan from chorismate: step 3/5.</text>
</comment>
<evidence type="ECO:0000256" key="6">
    <source>
        <dbReference type="ARBA" id="ARBA00022822"/>
    </source>
</evidence>
<dbReference type="CDD" id="cd00405">
    <property type="entry name" value="PRAI"/>
    <property type="match status" value="1"/>
</dbReference>
<dbReference type="SUPFAM" id="SSF51366">
    <property type="entry name" value="Ribulose-phoshate binding barrel"/>
    <property type="match status" value="1"/>
</dbReference>
<protein>
    <recommendedName>
        <fullName evidence="4 9">N-(5'-phosphoribosyl)anthranilate isomerase</fullName>
        <shortName evidence="9">PRAI</shortName>
        <ecNumber evidence="3 9">5.3.1.24</ecNumber>
    </recommendedName>
</protein>
<dbReference type="Gene3D" id="3.20.20.70">
    <property type="entry name" value="Aldolase class I"/>
    <property type="match status" value="1"/>
</dbReference>
<dbReference type="HAMAP" id="MF_00135">
    <property type="entry name" value="PRAI"/>
    <property type="match status" value="1"/>
</dbReference>
<sequence length="214" mass="22609">MAQDIRVKICGLTRPGDVDAAVAAGAGYVGFVFFQKSPRNVDIATARALALRVPPGVAKVALVVDAEDQRLREIVEAVPLDMLQLHGAESPERVREVKARFGLPVMKALGISEAEDLDRAARYAGAADQLLLDAKPPKGATRPGGNAVSFDWDLLRGRDLPLPWLLAGGLTPDNVARAVSRSGARQIDLSSGVESSPGKKDAAKIAALFKALRA</sequence>
<reference evidence="11 12" key="1">
    <citation type="journal article" date="2018" name="Nat. Biotechnol.">
        <title>A standardized bacterial taxonomy based on genome phylogeny substantially revises the tree of life.</title>
        <authorList>
            <person name="Parks D.H."/>
            <person name="Chuvochina M."/>
            <person name="Waite D.W."/>
            <person name="Rinke C."/>
            <person name="Skarshewski A."/>
            <person name="Chaumeil P.A."/>
            <person name="Hugenholtz P."/>
        </authorList>
    </citation>
    <scope>NUCLEOTIDE SEQUENCE [LARGE SCALE GENOMIC DNA]</scope>
    <source>
        <strain evidence="11">UBA9169</strain>
    </source>
</reference>
<dbReference type="NCBIfam" id="NF002298">
    <property type="entry name" value="PRK01222.1-4"/>
    <property type="match status" value="1"/>
</dbReference>
<dbReference type="EMBL" id="DMVW01000157">
    <property type="protein sequence ID" value="HAR53438.1"/>
    <property type="molecule type" value="Genomic_DNA"/>
</dbReference>
<dbReference type="GO" id="GO:0000162">
    <property type="term" value="P:L-tryptophan biosynthetic process"/>
    <property type="evidence" value="ECO:0007669"/>
    <property type="project" value="UniProtKB-UniRule"/>
</dbReference>
<evidence type="ECO:0000259" key="10">
    <source>
        <dbReference type="Pfam" id="PF00697"/>
    </source>
</evidence>
<keyword evidence="5 9" id="KW-0028">Amino-acid biosynthesis</keyword>
<evidence type="ECO:0000256" key="9">
    <source>
        <dbReference type="HAMAP-Rule" id="MF_00135"/>
    </source>
</evidence>
<evidence type="ECO:0000256" key="5">
    <source>
        <dbReference type="ARBA" id="ARBA00022605"/>
    </source>
</evidence>
<comment type="similarity">
    <text evidence="9">Belongs to the TrpF family.</text>
</comment>
<dbReference type="EC" id="5.3.1.24" evidence="3 9"/>
<dbReference type="Pfam" id="PF00697">
    <property type="entry name" value="PRAI"/>
    <property type="match status" value="1"/>
</dbReference>
<gene>
    <name evidence="9" type="primary">trpF</name>
    <name evidence="11" type="ORF">DCS45_16420</name>
</gene>
<dbReference type="GO" id="GO:0004640">
    <property type="term" value="F:phosphoribosylanthranilate isomerase activity"/>
    <property type="evidence" value="ECO:0007669"/>
    <property type="project" value="UniProtKB-UniRule"/>
</dbReference>
<dbReference type="Proteomes" id="UP000264719">
    <property type="component" value="Unassembled WGS sequence"/>
</dbReference>
<evidence type="ECO:0000256" key="8">
    <source>
        <dbReference type="ARBA" id="ARBA00023235"/>
    </source>
</evidence>
<evidence type="ECO:0000256" key="1">
    <source>
        <dbReference type="ARBA" id="ARBA00001164"/>
    </source>
</evidence>
<comment type="caution">
    <text evidence="11">The sequence shown here is derived from an EMBL/GenBank/DDBJ whole genome shotgun (WGS) entry which is preliminary data.</text>
</comment>
<dbReference type="InterPro" id="IPR011060">
    <property type="entry name" value="RibuloseP-bd_barrel"/>
</dbReference>
<evidence type="ECO:0000256" key="7">
    <source>
        <dbReference type="ARBA" id="ARBA00023141"/>
    </source>
</evidence>
<feature type="domain" description="N-(5'phosphoribosyl) anthranilate isomerase (PRAI)" evidence="10">
    <location>
        <begin position="7"/>
        <end position="210"/>
    </location>
</feature>
<keyword evidence="6 9" id="KW-0822">Tryptophan biosynthesis</keyword>
<dbReference type="InterPro" id="IPR044643">
    <property type="entry name" value="TrpF_fam"/>
</dbReference>
<dbReference type="NCBIfam" id="NF002295">
    <property type="entry name" value="PRK01222.1-1"/>
    <property type="match status" value="1"/>
</dbReference>
<dbReference type="InterPro" id="IPR001240">
    <property type="entry name" value="PRAI_dom"/>
</dbReference>
<evidence type="ECO:0000313" key="12">
    <source>
        <dbReference type="Proteomes" id="UP000264719"/>
    </source>
</evidence>
<dbReference type="RefSeq" id="WP_339855022.1">
    <property type="nucleotide sequence ID" value="NZ_CAXAXR010000016.1"/>
</dbReference>
<keyword evidence="8 9" id="KW-0413">Isomerase</keyword>
<organism evidence="11 12">
    <name type="scientific">Roseovarius nubinhibens</name>
    <dbReference type="NCBI Taxonomy" id="314263"/>
    <lineage>
        <taxon>Bacteria</taxon>
        <taxon>Pseudomonadati</taxon>
        <taxon>Pseudomonadota</taxon>
        <taxon>Alphaproteobacteria</taxon>
        <taxon>Rhodobacterales</taxon>
        <taxon>Roseobacteraceae</taxon>
        <taxon>Roseovarius</taxon>
    </lineage>
</organism>
<name>A0A348WFX6_9RHOB</name>
<comment type="catalytic activity">
    <reaction evidence="1 9">
        <text>N-(5-phospho-beta-D-ribosyl)anthranilate = 1-(2-carboxyphenylamino)-1-deoxy-D-ribulose 5-phosphate</text>
        <dbReference type="Rhea" id="RHEA:21540"/>
        <dbReference type="ChEBI" id="CHEBI:18277"/>
        <dbReference type="ChEBI" id="CHEBI:58613"/>
        <dbReference type="EC" id="5.3.1.24"/>
    </reaction>
</comment>
<dbReference type="AlphaFoldDB" id="A0A348WFX6"/>
<accession>A0A348WFX6</accession>
<dbReference type="InterPro" id="IPR013785">
    <property type="entry name" value="Aldolase_TIM"/>
</dbReference>
<dbReference type="PANTHER" id="PTHR42894:SF1">
    <property type="entry name" value="N-(5'-PHOSPHORIBOSYL)ANTHRANILATE ISOMERASE"/>
    <property type="match status" value="1"/>
</dbReference>
<evidence type="ECO:0000256" key="3">
    <source>
        <dbReference type="ARBA" id="ARBA00012572"/>
    </source>
</evidence>
<proteinExistence type="inferred from homology"/>
<evidence type="ECO:0000313" key="11">
    <source>
        <dbReference type="EMBL" id="HAR53438.1"/>
    </source>
</evidence>
<keyword evidence="7 9" id="KW-0057">Aromatic amino acid biosynthesis</keyword>
<dbReference type="UniPathway" id="UPA00035">
    <property type="reaction ID" value="UER00042"/>
</dbReference>
<evidence type="ECO:0000256" key="2">
    <source>
        <dbReference type="ARBA" id="ARBA00004664"/>
    </source>
</evidence>
<evidence type="ECO:0000256" key="4">
    <source>
        <dbReference type="ARBA" id="ARBA00022272"/>
    </source>
</evidence>
<dbReference type="PANTHER" id="PTHR42894">
    <property type="entry name" value="N-(5'-PHOSPHORIBOSYL)ANTHRANILATE ISOMERASE"/>
    <property type="match status" value="1"/>
</dbReference>